<organism evidence="9 10">
    <name type="scientific">Candidatus Enterococcus avicola</name>
    <dbReference type="NCBI Taxonomy" id="2838561"/>
    <lineage>
        <taxon>Bacteria</taxon>
        <taxon>Bacillati</taxon>
        <taxon>Bacillota</taxon>
        <taxon>Bacilli</taxon>
        <taxon>Lactobacillales</taxon>
        <taxon>Enterococcaceae</taxon>
        <taxon>Enterococcus</taxon>
    </lineage>
</organism>
<evidence type="ECO:0000313" key="9">
    <source>
        <dbReference type="EMBL" id="HIZ52958.1"/>
    </source>
</evidence>
<accession>A0A9D2F6Q8</accession>
<feature type="transmembrane region" description="Helical" evidence="7">
    <location>
        <begin position="69"/>
        <end position="94"/>
    </location>
</feature>
<keyword evidence="3" id="KW-1003">Cell membrane</keyword>
<feature type="transmembrane region" description="Helical" evidence="7">
    <location>
        <begin position="131"/>
        <end position="150"/>
    </location>
</feature>
<keyword evidence="6 7" id="KW-0472">Membrane</keyword>
<keyword evidence="4 7" id="KW-0812">Transmembrane</keyword>
<evidence type="ECO:0000256" key="7">
    <source>
        <dbReference type="RuleBase" id="RU363032"/>
    </source>
</evidence>
<feature type="domain" description="ABC transmembrane type-1" evidence="8">
    <location>
        <begin position="65"/>
        <end position="245"/>
    </location>
</feature>
<dbReference type="InterPro" id="IPR035906">
    <property type="entry name" value="MetI-like_sf"/>
</dbReference>
<evidence type="ECO:0000256" key="1">
    <source>
        <dbReference type="ARBA" id="ARBA00004651"/>
    </source>
</evidence>
<dbReference type="AlphaFoldDB" id="A0A9D2F6Q8"/>
<dbReference type="Pfam" id="PF00528">
    <property type="entry name" value="BPD_transp_1"/>
    <property type="match status" value="1"/>
</dbReference>
<dbReference type="GO" id="GO:0005886">
    <property type="term" value="C:plasma membrane"/>
    <property type="evidence" value="ECO:0007669"/>
    <property type="project" value="UniProtKB-SubCell"/>
</dbReference>
<feature type="transmembrane region" description="Helical" evidence="7">
    <location>
        <begin position="12"/>
        <end position="33"/>
    </location>
</feature>
<evidence type="ECO:0000256" key="2">
    <source>
        <dbReference type="ARBA" id="ARBA00022448"/>
    </source>
</evidence>
<evidence type="ECO:0000256" key="5">
    <source>
        <dbReference type="ARBA" id="ARBA00022989"/>
    </source>
</evidence>
<reference evidence="9" key="1">
    <citation type="journal article" date="2021" name="PeerJ">
        <title>Extensive microbial diversity within the chicken gut microbiome revealed by metagenomics and culture.</title>
        <authorList>
            <person name="Gilroy R."/>
            <person name="Ravi A."/>
            <person name="Getino M."/>
            <person name="Pursley I."/>
            <person name="Horton D.L."/>
            <person name="Alikhan N.F."/>
            <person name="Baker D."/>
            <person name="Gharbi K."/>
            <person name="Hall N."/>
            <person name="Watson M."/>
            <person name="Adriaenssens E.M."/>
            <person name="Foster-Nyarko E."/>
            <person name="Jarju S."/>
            <person name="Secka A."/>
            <person name="Antonio M."/>
            <person name="Oren A."/>
            <person name="Chaudhuri R.R."/>
            <person name="La Ragione R."/>
            <person name="Hildebrand F."/>
            <person name="Pallen M.J."/>
        </authorList>
    </citation>
    <scope>NUCLEOTIDE SEQUENCE</scope>
    <source>
        <strain evidence="9">CHK172-16539</strain>
    </source>
</reference>
<evidence type="ECO:0000256" key="4">
    <source>
        <dbReference type="ARBA" id="ARBA00022692"/>
    </source>
</evidence>
<evidence type="ECO:0000313" key="10">
    <source>
        <dbReference type="Proteomes" id="UP000824063"/>
    </source>
</evidence>
<keyword evidence="5 7" id="KW-1133">Transmembrane helix</keyword>
<sequence length="259" mass="28645">MKVKNKNKKQVLSMMTWVIILLIWWIVTNTGLIQSQLVPSPQKTWETFIEIAKNGYNGTSLLGQLGISFYRMFVALFFALLAGIPLGLLSGYFLTFQAIFDPIVQFYRPLPPLAYYTLLVLWLGIDETSKVTLLFLAAFAPIYVAGVSAVKQVKEDYILSGQSLGASKLQLFFTVIFPSCLPQIFTGIRTAVGVSYTTLIAAEMVAATSGIGWMVIDASRYLKSDVMFVGIIIMGITGILLDLGIKKIESLVIFWGGKE</sequence>
<dbReference type="CDD" id="cd06261">
    <property type="entry name" value="TM_PBP2"/>
    <property type="match status" value="1"/>
</dbReference>
<proteinExistence type="inferred from homology"/>
<feature type="transmembrane region" description="Helical" evidence="7">
    <location>
        <begin position="226"/>
        <end position="245"/>
    </location>
</feature>
<gene>
    <name evidence="9" type="ORF">IAA20_03330</name>
</gene>
<dbReference type="PROSITE" id="PS50928">
    <property type="entry name" value="ABC_TM1"/>
    <property type="match status" value="1"/>
</dbReference>
<dbReference type="PANTHER" id="PTHR30151">
    <property type="entry name" value="ALKANE SULFONATE ABC TRANSPORTER-RELATED, MEMBRANE SUBUNIT"/>
    <property type="match status" value="1"/>
</dbReference>
<dbReference type="SUPFAM" id="SSF161098">
    <property type="entry name" value="MetI-like"/>
    <property type="match status" value="1"/>
</dbReference>
<evidence type="ECO:0000259" key="8">
    <source>
        <dbReference type="PROSITE" id="PS50928"/>
    </source>
</evidence>
<dbReference type="EMBL" id="DXBN01000081">
    <property type="protein sequence ID" value="HIZ52958.1"/>
    <property type="molecule type" value="Genomic_DNA"/>
</dbReference>
<feature type="transmembrane region" description="Helical" evidence="7">
    <location>
        <begin position="194"/>
        <end position="214"/>
    </location>
</feature>
<comment type="subcellular location">
    <subcellularLocation>
        <location evidence="1 7">Cell membrane</location>
        <topology evidence="1 7">Multi-pass membrane protein</topology>
    </subcellularLocation>
</comment>
<keyword evidence="2 7" id="KW-0813">Transport</keyword>
<comment type="similarity">
    <text evidence="7">Belongs to the binding-protein-dependent transport system permease family.</text>
</comment>
<name>A0A9D2F6Q8_9ENTE</name>
<dbReference type="InterPro" id="IPR000515">
    <property type="entry name" value="MetI-like"/>
</dbReference>
<dbReference type="PANTHER" id="PTHR30151:SF25">
    <property type="entry name" value="TAURINE TRANSPORT SYSTEM PERMEASE PROTEIN TAUC"/>
    <property type="match status" value="1"/>
</dbReference>
<dbReference type="GO" id="GO:0010438">
    <property type="term" value="P:cellular response to sulfur starvation"/>
    <property type="evidence" value="ECO:0007669"/>
    <property type="project" value="TreeGrafter"/>
</dbReference>
<evidence type="ECO:0000256" key="6">
    <source>
        <dbReference type="ARBA" id="ARBA00023136"/>
    </source>
</evidence>
<dbReference type="Gene3D" id="1.10.3720.10">
    <property type="entry name" value="MetI-like"/>
    <property type="match status" value="1"/>
</dbReference>
<dbReference type="GO" id="GO:0042918">
    <property type="term" value="P:alkanesulfonate transmembrane transport"/>
    <property type="evidence" value="ECO:0007669"/>
    <property type="project" value="UniProtKB-ARBA"/>
</dbReference>
<feature type="transmembrane region" description="Helical" evidence="7">
    <location>
        <begin position="106"/>
        <end position="125"/>
    </location>
</feature>
<dbReference type="Proteomes" id="UP000824063">
    <property type="component" value="Unassembled WGS sequence"/>
</dbReference>
<dbReference type="FunFam" id="1.10.3720.10:FF:000003">
    <property type="entry name" value="Aliphatic sulfonate ABC transporter permease"/>
    <property type="match status" value="1"/>
</dbReference>
<evidence type="ECO:0000256" key="3">
    <source>
        <dbReference type="ARBA" id="ARBA00022475"/>
    </source>
</evidence>
<protein>
    <submittedName>
        <fullName evidence="9">ABC transporter permease subunit</fullName>
    </submittedName>
</protein>
<reference evidence="9" key="2">
    <citation type="submission" date="2021-04" db="EMBL/GenBank/DDBJ databases">
        <authorList>
            <person name="Gilroy R."/>
        </authorList>
    </citation>
    <scope>NUCLEOTIDE SEQUENCE</scope>
    <source>
        <strain evidence="9">CHK172-16539</strain>
    </source>
</reference>
<comment type="caution">
    <text evidence="9">The sequence shown here is derived from an EMBL/GenBank/DDBJ whole genome shotgun (WGS) entry which is preliminary data.</text>
</comment>